<comment type="catalytic activity">
    <reaction evidence="3">
        <text>2 GTP = 3',3'-c-di-GMP + 2 diphosphate</text>
        <dbReference type="Rhea" id="RHEA:24898"/>
        <dbReference type="ChEBI" id="CHEBI:33019"/>
        <dbReference type="ChEBI" id="CHEBI:37565"/>
        <dbReference type="ChEBI" id="CHEBI:58805"/>
        <dbReference type="EC" id="2.7.7.65"/>
    </reaction>
</comment>
<dbReference type="SMART" id="SM00267">
    <property type="entry name" value="GGDEF"/>
    <property type="match status" value="1"/>
</dbReference>
<dbReference type="Gene3D" id="3.30.70.270">
    <property type="match status" value="1"/>
</dbReference>
<comment type="caution">
    <text evidence="7">The sequence shown here is derived from an EMBL/GenBank/DDBJ whole genome shotgun (WGS) entry which is preliminary data.</text>
</comment>
<proteinExistence type="predicted"/>
<dbReference type="InterPro" id="IPR029787">
    <property type="entry name" value="Nucleotide_cyclase"/>
</dbReference>
<feature type="domain" description="HAMP" evidence="5">
    <location>
        <begin position="216"/>
        <end position="268"/>
    </location>
</feature>
<keyword evidence="8" id="KW-1185">Reference proteome</keyword>
<keyword evidence="4" id="KW-0472">Membrane</keyword>
<accession>A0A1S1MUC0</accession>
<feature type="domain" description="GGDEF" evidence="6">
    <location>
        <begin position="304"/>
        <end position="438"/>
    </location>
</feature>
<dbReference type="EC" id="2.7.7.65" evidence="2"/>
<dbReference type="AlphaFoldDB" id="A0A1S1MUC0"/>
<evidence type="ECO:0000256" key="3">
    <source>
        <dbReference type="ARBA" id="ARBA00034247"/>
    </source>
</evidence>
<dbReference type="PROSITE" id="PS50885">
    <property type="entry name" value="HAMP"/>
    <property type="match status" value="1"/>
</dbReference>
<dbReference type="PANTHER" id="PTHR45138:SF9">
    <property type="entry name" value="DIGUANYLATE CYCLASE DGCM-RELATED"/>
    <property type="match status" value="1"/>
</dbReference>
<evidence type="ECO:0000256" key="1">
    <source>
        <dbReference type="ARBA" id="ARBA00001946"/>
    </source>
</evidence>
<dbReference type="NCBIfam" id="TIGR00254">
    <property type="entry name" value="GGDEF"/>
    <property type="match status" value="1"/>
</dbReference>
<name>A0A1S1MUC0_9GAMM</name>
<dbReference type="InterPro" id="IPR050469">
    <property type="entry name" value="Diguanylate_Cyclase"/>
</dbReference>
<dbReference type="SUPFAM" id="SSF55073">
    <property type="entry name" value="Nucleotide cyclase"/>
    <property type="match status" value="1"/>
</dbReference>
<keyword evidence="4" id="KW-1133">Transmembrane helix</keyword>
<dbReference type="GO" id="GO:0005886">
    <property type="term" value="C:plasma membrane"/>
    <property type="evidence" value="ECO:0007669"/>
    <property type="project" value="TreeGrafter"/>
</dbReference>
<organism evidence="7 8">
    <name type="scientific">Pseudoalteromonas amylolytica</name>
    <dbReference type="NCBI Taxonomy" id="1859457"/>
    <lineage>
        <taxon>Bacteria</taxon>
        <taxon>Pseudomonadati</taxon>
        <taxon>Pseudomonadota</taxon>
        <taxon>Gammaproteobacteria</taxon>
        <taxon>Alteromonadales</taxon>
        <taxon>Pseudoalteromonadaceae</taxon>
        <taxon>Pseudoalteromonas</taxon>
    </lineage>
</organism>
<dbReference type="InterPro" id="IPR000160">
    <property type="entry name" value="GGDEF_dom"/>
</dbReference>
<evidence type="ECO:0000256" key="2">
    <source>
        <dbReference type="ARBA" id="ARBA00012528"/>
    </source>
</evidence>
<dbReference type="FunFam" id="3.30.70.270:FF:000001">
    <property type="entry name" value="Diguanylate cyclase domain protein"/>
    <property type="match status" value="1"/>
</dbReference>
<evidence type="ECO:0000313" key="8">
    <source>
        <dbReference type="Proteomes" id="UP000179786"/>
    </source>
</evidence>
<dbReference type="Pfam" id="PF00990">
    <property type="entry name" value="GGDEF"/>
    <property type="match status" value="1"/>
</dbReference>
<dbReference type="GO" id="GO:0007165">
    <property type="term" value="P:signal transduction"/>
    <property type="evidence" value="ECO:0007669"/>
    <property type="project" value="InterPro"/>
</dbReference>
<dbReference type="SMART" id="SM00304">
    <property type="entry name" value="HAMP"/>
    <property type="match status" value="1"/>
</dbReference>
<dbReference type="GO" id="GO:0052621">
    <property type="term" value="F:diguanylate cyclase activity"/>
    <property type="evidence" value="ECO:0007669"/>
    <property type="project" value="UniProtKB-EC"/>
</dbReference>
<dbReference type="CDD" id="cd01949">
    <property type="entry name" value="GGDEF"/>
    <property type="match status" value="1"/>
</dbReference>
<dbReference type="Gene3D" id="6.10.340.10">
    <property type="match status" value="1"/>
</dbReference>
<keyword evidence="4" id="KW-0812">Transmembrane</keyword>
<dbReference type="GO" id="GO:1902201">
    <property type="term" value="P:negative regulation of bacterial-type flagellum-dependent cell motility"/>
    <property type="evidence" value="ECO:0007669"/>
    <property type="project" value="TreeGrafter"/>
</dbReference>
<dbReference type="InterPro" id="IPR043128">
    <property type="entry name" value="Rev_trsase/Diguanyl_cyclase"/>
</dbReference>
<dbReference type="EMBL" id="MKJU01000027">
    <property type="protein sequence ID" value="OHU90070.1"/>
    <property type="molecule type" value="Genomic_DNA"/>
</dbReference>
<feature type="transmembrane region" description="Helical" evidence="4">
    <location>
        <begin position="16"/>
        <end position="40"/>
    </location>
</feature>
<dbReference type="GO" id="GO:0043709">
    <property type="term" value="P:cell adhesion involved in single-species biofilm formation"/>
    <property type="evidence" value="ECO:0007669"/>
    <property type="project" value="TreeGrafter"/>
</dbReference>
<dbReference type="RefSeq" id="WP_070986038.1">
    <property type="nucleotide sequence ID" value="NZ_MKJU01000027.1"/>
</dbReference>
<gene>
    <name evidence="7" type="ORF">BET10_14950</name>
</gene>
<evidence type="ECO:0000313" key="7">
    <source>
        <dbReference type="EMBL" id="OHU90070.1"/>
    </source>
</evidence>
<dbReference type="PROSITE" id="PS50887">
    <property type="entry name" value="GGDEF"/>
    <property type="match status" value="1"/>
</dbReference>
<sequence>MYQNAVRFWQKRSLRFWLTSGLVMTISPFIAFSILTYLFVNERIVSPLLTLSSEQLGILSPVNALQKNAWDVSRAITNFAIDGDANYRAEYTAHAQQIDDAFSQLNQSPSLVYSRLNEDLSIAQQQWTKVASHSEVILAMPHNHDYSESGSRVIEFENEINKLGYELEQIYEDLQQHNKQLHHQVIETIEQAERMYVLVLFLALLLGLLGLVIINRSLLSSMDKLTEGASKFATGDTNHHIDIGIPVEMASVAHTFNSMKNKIIEQHKALKLVANMDGLTGLLNRRKFDEQIDQEIKLAQQGHYPISIIILDIDHFKQFNDTYGHLGGDEALKTVAQTLAKSLGSNDKACRYGGEEFVVILPHCASSTALRIAEKLRQCVASQVIIIEERKVTTLTASSGVATFPEHGQTTQMLIKRADQALYKAKASGRNRVMMATINC</sequence>
<dbReference type="CDD" id="cd06225">
    <property type="entry name" value="HAMP"/>
    <property type="match status" value="1"/>
</dbReference>
<dbReference type="OrthoDB" id="9812260at2"/>
<evidence type="ECO:0000256" key="4">
    <source>
        <dbReference type="SAM" id="Phobius"/>
    </source>
</evidence>
<dbReference type="Proteomes" id="UP000179786">
    <property type="component" value="Unassembled WGS sequence"/>
</dbReference>
<dbReference type="InterPro" id="IPR003660">
    <property type="entry name" value="HAMP_dom"/>
</dbReference>
<evidence type="ECO:0000259" key="6">
    <source>
        <dbReference type="PROSITE" id="PS50887"/>
    </source>
</evidence>
<reference evidence="7 8" key="1">
    <citation type="submission" date="2016-09" db="EMBL/GenBank/DDBJ databases">
        <title>Pseudoalteromonas amylolytica sp. nov., isolated from the surface seawater.</title>
        <authorList>
            <person name="Wu Y.-H."/>
            <person name="Cheng H."/>
            <person name="Jin X.-B."/>
            <person name="Wang C.-S."/>
            <person name="Xu X.-W."/>
        </authorList>
    </citation>
    <scope>NUCLEOTIDE SEQUENCE [LARGE SCALE GENOMIC DNA]</scope>
    <source>
        <strain evidence="7 8">JW1</strain>
    </source>
</reference>
<evidence type="ECO:0000259" key="5">
    <source>
        <dbReference type="PROSITE" id="PS50885"/>
    </source>
</evidence>
<protein>
    <recommendedName>
        <fullName evidence="2">diguanylate cyclase</fullName>
        <ecNumber evidence="2">2.7.7.65</ecNumber>
    </recommendedName>
</protein>
<comment type="cofactor">
    <cofactor evidence="1">
        <name>Mg(2+)</name>
        <dbReference type="ChEBI" id="CHEBI:18420"/>
    </cofactor>
</comment>
<dbReference type="Pfam" id="PF00672">
    <property type="entry name" value="HAMP"/>
    <property type="match status" value="1"/>
</dbReference>
<dbReference type="PANTHER" id="PTHR45138">
    <property type="entry name" value="REGULATORY COMPONENTS OF SENSORY TRANSDUCTION SYSTEM"/>
    <property type="match status" value="1"/>
</dbReference>
<feature type="transmembrane region" description="Helical" evidence="4">
    <location>
        <begin position="195"/>
        <end position="214"/>
    </location>
</feature>
<dbReference type="STRING" id="1859457.BET10_14950"/>